<dbReference type="EMBL" id="AZBU02000002">
    <property type="protein sequence ID" value="TKR96334.1"/>
    <property type="molecule type" value="Genomic_DNA"/>
</dbReference>
<evidence type="ECO:0000313" key="2">
    <source>
        <dbReference type="Proteomes" id="UP000298663"/>
    </source>
</evidence>
<keyword evidence="2" id="KW-1185">Reference proteome</keyword>
<protein>
    <submittedName>
        <fullName evidence="1">Uncharacterized protein</fullName>
    </submittedName>
</protein>
<evidence type="ECO:0000313" key="1">
    <source>
        <dbReference type="EMBL" id="TKR96334.1"/>
    </source>
</evidence>
<accession>A0A4U5PJG6</accession>
<comment type="caution">
    <text evidence="1">The sequence shown here is derived from an EMBL/GenBank/DDBJ whole genome shotgun (WGS) entry which is preliminary data.</text>
</comment>
<dbReference type="AlphaFoldDB" id="A0A4U5PJG6"/>
<name>A0A4U5PJG6_STECR</name>
<organism evidence="1 2">
    <name type="scientific">Steinernema carpocapsae</name>
    <name type="common">Entomopathogenic nematode</name>
    <dbReference type="NCBI Taxonomy" id="34508"/>
    <lineage>
        <taxon>Eukaryota</taxon>
        <taxon>Metazoa</taxon>
        <taxon>Ecdysozoa</taxon>
        <taxon>Nematoda</taxon>
        <taxon>Chromadorea</taxon>
        <taxon>Rhabditida</taxon>
        <taxon>Tylenchina</taxon>
        <taxon>Panagrolaimomorpha</taxon>
        <taxon>Strongyloidoidea</taxon>
        <taxon>Steinernematidae</taxon>
        <taxon>Steinernema</taxon>
    </lineage>
</organism>
<proteinExistence type="predicted"/>
<gene>
    <name evidence="1" type="ORF">L596_010368</name>
</gene>
<sequence length="184" mass="20282">MQSYTNLNSSLFTFTACRSQSDCDSPITVPNQALDYDELVFKGTHCFDAQITSILFNSGGQYADLGPDSTEWRSVVIVFVSRKAAERCPYGSLNFGNIYAPGDTAYPILASRDCPAIITVTTNVADDFGTMCNGMLFSSVWFGADYSASLQPREQITVETMQHGYHTPIEKPLFLSFGYVISQN</sequence>
<reference evidence="1 2" key="1">
    <citation type="journal article" date="2015" name="Genome Biol.">
        <title>Comparative genomics of Steinernema reveals deeply conserved gene regulatory networks.</title>
        <authorList>
            <person name="Dillman A.R."/>
            <person name="Macchietto M."/>
            <person name="Porter C.F."/>
            <person name="Rogers A."/>
            <person name="Williams B."/>
            <person name="Antoshechkin I."/>
            <person name="Lee M.M."/>
            <person name="Goodwin Z."/>
            <person name="Lu X."/>
            <person name="Lewis E.E."/>
            <person name="Goodrich-Blair H."/>
            <person name="Stock S.P."/>
            <person name="Adams B.J."/>
            <person name="Sternberg P.W."/>
            <person name="Mortazavi A."/>
        </authorList>
    </citation>
    <scope>NUCLEOTIDE SEQUENCE [LARGE SCALE GENOMIC DNA]</scope>
    <source>
        <strain evidence="1 2">ALL</strain>
    </source>
</reference>
<reference evidence="1 2" key="2">
    <citation type="journal article" date="2019" name="G3 (Bethesda)">
        <title>Hybrid Assembly of the Genome of the Entomopathogenic Nematode Steinernema carpocapsae Identifies the X-Chromosome.</title>
        <authorList>
            <person name="Serra L."/>
            <person name="Macchietto M."/>
            <person name="Macias-Munoz A."/>
            <person name="McGill C.J."/>
            <person name="Rodriguez I.M."/>
            <person name="Rodriguez B."/>
            <person name="Murad R."/>
            <person name="Mortazavi A."/>
        </authorList>
    </citation>
    <scope>NUCLEOTIDE SEQUENCE [LARGE SCALE GENOMIC DNA]</scope>
    <source>
        <strain evidence="1 2">ALL</strain>
    </source>
</reference>
<dbReference type="Proteomes" id="UP000298663">
    <property type="component" value="Unassembled WGS sequence"/>
</dbReference>